<comment type="caution">
    <text evidence="2">The sequence shown here is derived from an EMBL/GenBank/DDBJ whole genome shotgun (WGS) entry which is preliminary data.</text>
</comment>
<evidence type="ECO:0008006" key="4">
    <source>
        <dbReference type="Google" id="ProtNLM"/>
    </source>
</evidence>
<dbReference type="EMBL" id="CAHP01000021">
    <property type="protein sequence ID" value="CCG41582.1"/>
    <property type="molecule type" value="Genomic_DNA"/>
</dbReference>
<dbReference type="AlphaFoldDB" id="H8FT94"/>
<gene>
    <name evidence="2" type="ORF">PHAMO_280116</name>
</gene>
<evidence type="ECO:0000313" key="3">
    <source>
        <dbReference type="Proteomes" id="UP000004169"/>
    </source>
</evidence>
<feature type="compositionally biased region" description="Basic residues" evidence="1">
    <location>
        <begin position="99"/>
        <end position="111"/>
    </location>
</feature>
<dbReference type="STRING" id="1150626.PHAMO_280116"/>
<feature type="region of interest" description="Disordered" evidence="1">
    <location>
        <begin position="96"/>
        <end position="165"/>
    </location>
</feature>
<dbReference type="OrthoDB" id="7914044at2"/>
<sequence length="247" mass="26581">MPGLFRFDFYPKDWHLDTRDLSCAAKGVFIDILCAIYARGGGIPNDERELCRITGCATARSLRPLLAELLDKGKLRLVDGLVINGRAAEEIAKYEGRSKAGRKGGKARSARVRAELDANSTGTEAETQGDFVENQCDDNNPSPSPSPSIDSVGDKSPPGAASSIDVKKPLFDLGTRVLGPRTGGMVTNLIKHHSGDLDATMRTLEFAAGKSNPREWVGAILNGERRASTEAVIAETDALYRRLGVLL</sequence>
<keyword evidence="3" id="KW-1185">Reference proteome</keyword>
<dbReference type="Proteomes" id="UP000004169">
    <property type="component" value="Unassembled WGS sequence"/>
</dbReference>
<evidence type="ECO:0000256" key="1">
    <source>
        <dbReference type="SAM" id="MobiDB-lite"/>
    </source>
</evidence>
<evidence type="ECO:0000313" key="2">
    <source>
        <dbReference type="EMBL" id="CCG41582.1"/>
    </source>
</evidence>
<accession>H8FT94</accession>
<reference evidence="2 3" key="1">
    <citation type="journal article" date="2012" name="J. Bacteriol.">
        <title>Draft Genome Sequence of the Purple Photosynthetic Bacterium Phaeospirillum molischianum DSM120, a Particularly Versatile Bacterium.</title>
        <authorList>
            <person name="Duquesne K."/>
            <person name="Prima V."/>
            <person name="Ji B."/>
            <person name="Rouy Z."/>
            <person name="Medigue C."/>
            <person name="Talla E."/>
            <person name="Sturgis J.N."/>
        </authorList>
    </citation>
    <scope>NUCLEOTIDE SEQUENCE [LARGE SCALE GENOMIC DNA]</scope>
    <source>
        <strain evidence="3">DSM120</strain>
    </source>
</reference>
<dbReference type="Pfam" id="PF07120">
    <property type="entry name" value="DUF1376"/>
    <property type="match status" value="1"/>
</dbReference>
<dbReference type="RefSeq" id="WP_002728805.1">
    <property type="nucleotide sequence ID" value="NZ_CAHP01000021.1"/>
</dbReference>
<proteinExistence type="predicted"/>
<protein>
    <recommendedName>
        <fullName evidence="4">DUF1376 domain-containing protein</fullName>
    </recommendedName>
</protein>
<organism evidence="2 3">
    <name type="scientific">Magnetospirillum molischianum DSM 120</name>
    <dbReference type="NCBI Taxonomy" id="1150626"/>
    <lineage>
        <taxon>Bacteria</taxon>
        <taxon>Pseudomonadati</taxon>
        <taxon>Pseudomonadota</taxon>
        <taxon>Alphaproteobacteria</taxon>
        <taxon>Rhodospirillales</taxon>
        <taxon>Rhodospirillaceae</taxon>
        <taxon>Magnetospirillum</taxon>
    </lineage>
</organism>
<name>H8FT94_MAGML</name>
<dbReference type="InterPro" id="IPR010781">
    <property type="entry name" value="DUF1376"/>
</dbReference>